<reference evidence="3" key="2">
    <citation type="submission" date="2017-04" db="EMBL/GenBank/DDBJ databases">
        <authorList>
            <person name="Afonso C.L."/>
            <person name="Miller P.J."/>
            <person name="Scott M.A."/>
            <person name="Spackman E."/>
            <person name="Goraichik I."/>
            <person name="Dimitrov K.M."/>
            <person name="Suarez D.L."/>
            <person name="Swayne D.E."/>
        </authorList>
    </citation>
    <scope>NUCLEOTIDE SEQUENCE [LARGE SCALE GENOMIC DNA]</scope>
    <source>
        <strain evidence="3">FDF-1</strain>
    </source>
</reference>
<dbReference type="AlphaFoldDB" id="A0A1X7NR01"/>
<evidence type="ECO:0000313" key="2">
    <source>
        <dbReference type="EMBL" id="RNI09454.1"/>
    </source>
</evidence>
<organism evidence="3 4">
    <name type="scientific">Methanohalophilus portucalensis FDF-1</name>
    <dbReference type="NCBI Taxonomy" id="523843"/>
    <lineage>
        <taxon>Archaea</taxon>
        <taxon>Methanobacteriati</taxon>
        <taxon>Methanobacteriota</taxon>
        <taxon>Stenosarchaea group</taxon>
        <taxon>Methanomicrobia</taxon>
        <taxon>Methanosarcinales</taxon>
        <taxon>Methanosarcinaceae</taxon>
        <taxon>Methanohalophilus</taxon>
    </lineage>
</organism>
<dbReference type="OrthoDB" id="378605at2157"/>
<name>A0A1X7NR01_9EURY</name>
<dbReference type="RefSeq" id="WP_072361349.1">
    <property type="nucleotide sequence ID" value="NZ_FXBN01000002.1"/>
</dbReference>
<evidence type="ECO:0000313" key="3">
    <source>
        <dbReference type="EMBL" id="SMH39587.1"/>
    </source>
</evidence>
<dbReference type="Proteomes" id="UP000193969">
    <property type="component" value="Unassembled WGS sequence"/>
</dbReference>
<evidence type="ECO:0000313" key="5">
    <source>
        <dbReference type="Proteomes" id="UP000278252"/>
    </source>
</evidence>
<keyword evidence="4" id="KW-1185">Reference proteome</keyword>
<feature type="region of interest" description="Disordered" evidence="1">
    <location>
        <begin position="37"/>
        <end position="63"/>
    </location>
</feature>
<evidence type="ECO:0000313" key="4">
    <source>
        <dbReference type="Proteomes" id="UP000193969"/>
    </source>
</evidence>
<dbReference type="PROSITE" id="PS51257">
    <property type="entry name" value="PROKAR_LIPOPROTEIN"/>
    <property type="match status" value="1"/>
</dbReference>
<reference evidence="4" key="1">
    <citation type="submission" date="2017-04" db="EMBL/GenBank/DDBJ databases">
        <authorList>
            <person name="Varghese N."/>
            <person name="Submissions S."/>
        </authorList>
    </citation>
    <scope>NUCLEOTIDE SEQUENCE [LARGE SCALE GENOMIC DNA]</scope>
    <source>
        <strain evidence="4">FDF-1</strain>
    </source>
</reference>
<sequence length="251" mass="29100">MKHATYFVVNMKNWCIIIVAMLLLFFAIGCVSEDTSTNQEETVQETDDNDVPKSSSLNENEETTNNVTIVQETKDILKSNGYEANVTIEEETMNVNFDASTFTKTDLKSMTHKCLNIMTDHLPNQRVHVLFYDDNVQKIAFGRYTEHNDETTISIYEYTKYPQVEKTTERMFDSYEFDADVELSQRGMLVYLHTKGVSDSDLRKISENCVKVMVKEIPEQNARVFIYNDADQMIADGYYIDWLDKIDIVVY</sequence>
<evidence type="ECO:0008006" key="6">
    <source>
        <dbReference type="Google" id="ProtNLM"/>
    </source>
</evidence>
<dbReference type="Proteomes" id="UP000278252">
    <property type="component" value="Unassembled WGS sequence"/>
</dbReference>
<evidence type="ECO:0000256" key="1">
    <source>
        <dbReference type="SAM" id="MobiDB-lite"/>
    </source>
</evidence>
<accession>A0A1X7NR01</accession>
<protein>
    <recommendedName>
        <fullName evidence="6">Lipoprotein</fullName>
    </recommendedName>
</protein>
<dbReference type="EMBL" id="RJJH01000014">
    <property type="protein sequence ID" value="RNI09454.1"/>
    <property type="molecule type" value="Genomic_DNA"/>
</dbReference>
<dbReference type="EMBL" id="FXBN01000002">
    <property type="protein sequence ID" value="SMH39587.1"/>
    <property type="molecule type" value="Genomic_DNA"/>
</dbReference>
<reference evidence="2 5" key="3">
    <citation type="submission" date="2018-10" db="EMBL/GenBank/DDBJ databases">
        <title>Cultivation of a novel Methanohalophilus strain from Kebrit Deep of the Red Sea and a genomic comparison of members of the genus Methanohalophilus.</title>
        <authorList>
            <person name="Guan Y."/>
            <person name="Ngugi D.K."/>
            <person name="Stingl U."/>
        </authorList>
    </citation>
    <scope>NUCLEOTIDE SEQUENCE [LARGE SCALE GENOMIC DNA]</scope>
    <source>
        <strain evidence="2 5">DSM 7471</strain>
    </source>
</reference>
<gene>
    <name evidence="2" type="ORF">EFE41_09055</name>
    <name evidence="3" type="ORF">SAMN06264941_1409</name>
</gene>
<proteinExistence type="predicted"/>